<accession>A0A822XS18</accession>
<reference evidence="2 3" key="1">
    <citation type="journal article" date="2020" name="Mol. Biol. Evol.">
        <title>Distinct Expression and Methylation Patterns for Genes with Different Fates following a Single Whole-Genome Duplication in Flowering Plants.</title>
        <authorList>
            <person name="Shi T."/>
            <person name="Rahmani R.S."/>
            <person name="Gugger P.F."/>
            <person name="Wang M."/>
            <person name="Li H."/>
            <person name="Zhang Y."/>
            <person name="Li Z."/>
            <person name="Wang Q."/>
            <person name="Van de Peer Y."/>
            <person name="Marchal K."/>
            <person name="Chen J."/>
        </authorList>
    </citation>
    <scope>NUCLEOTIDE SEQUENCE [LARGE SCALE GENOMIC DNA]</scope>
    <source>
        <tissue evidence="2">Leaf</tissue>
    </source>
</reference>
<keyword evidence="3" id="KW-1185">Reference proteome</keyword>
<dbReference type="PROSITE" id="PS51257">
    <property type="entry name" value="PROKAR_LIPOPROTEIN"/>
    <property type="match status" value="1"/>
</dbReference>
<gene>
    <name evidence="2" type="ORF">HUJ06_023068</name>
</gene>
<evidence type="ECO:0000313" key="2">
    <source>
        <dbReference type="EMBL" id="DAD21605.1"/>
    </source>
</evidence>
<name>A0A822XS18_NELNU</name>
<sequence length="133" mass="15039">MISITCKSVERCSPTTFTSLSLACCKRFSNTPGMSDTMRDGDPLEKLKLHFFSSIFPSTTASNPGRNEKREKTSNPMRCSDSRERCHCNSEPVLSFKTKTATVKENTACALLHLSHEQCIRMNKRQRKTMNNV</sequence>
<evidence type="ECO:0000256" key="1">
    <source>
        <dbReference type="SAM" id="MobiDB-lite"/>
    </source>
</evidence>
<organism evidence="2 3">
    <name type="scientific">Nelumbo nucifera</name>
    <name type="common">Sacred lotus</name>
    <dbReference type="NCBI Taxonomy" id="4432"/>
    <lineage>
        <taxon>Eukaryota</taxon>
        <taxon>Viridiplantae</taxon>
        <taxon>Streptophyta</taxon>
        <taxon>Embryophyta</taxon>
        <taxon>Tracheophyta</taxon>
        <taxon>Spermatophyta</taxon>
        <taxon>Magnoliopsida</taxon>
        <taxon>Proteales</taxon>
        <taxon>Nelumbonaceae</taxon>
        <taxon>Nelumbo</taxon>
    </lineage>
</organism>
<evidence type="ECO:0000313" key="3">
    <source>
        <dbReference type="Proteomes" id="UP000607653"/>
    </source>
</evidence>
<dbReference type="AlphaFoldDB" id="A0A822XS18"/>
<proteinExistence type="predicted"/>
<protein>
    <submittedName>
        <fullName evidence="2">Uncharacterized protein</fullName>
    </submittedName>
</protein>
<feature type="region of interest" description="Disordered" evidence="1">
    <location>
        <begin position="58"/>
        <end position="78"/>
    </location>
</feature>
<dbReference type="EMBL" id="DUZY01000001">
    <property type="protein sequence ID" value="DAD21605.1"/>
    <property type="molecule type" value="Genomic_DNA"/>
</dbReference>
<comment type="caution">
    <text evidence="2">The sequence shown here is derived from an EMBL/GenBank/DDBJ whole genome shotgun (WGS) entry which is preliminary data.</text>
</comment>
<dbReference type="Proteomes" id="UP000607653">
    <property type="component" value="Unassembled WGS sequence"/>
</dbReference>